<keyword evidence="1" id="KW-0732">Signal</keyword>
<sequence>MICWKVFVFVIFYVNLGSSLAARQKCHTEEELCIQTCCNSTDFYHSNVAKCQLTWRYFNLSLESQLSRFNGNHRYMKLLVKFWHDVNVPCLKSEDVEISWQNPSVNLKQISDNTPEYCFSRNYNNNSNKYDLKPLHCNTGYSWHTYSRYIIIS</sequence>
<reference evidence="2" key="1">
    <citation type="submission" date="2020-05" db="UniProtKB">
        <authorList>
            <consortium name="EnsemblMetazoa"/>
        </authorList>
    </citation>
    <scope>IDENTIFICATION</scope>
    <source>
        <strain evidence="2">USDA</strain>
    </source>
</reference>
<proteinExistence type="predicted"/>
<dbReference type="KEGG" id="scac:106091104"/>
<protein>
    <submittedName>
        <fullName evidence="2">Uncharacterized protein</fullName>
    </submittedName>
</protein>
<evidence type="ECO:0000313" key="2">
    <source>
        <dbReference type="EnsemblMetazoa" id="SCAU011773-PA"/>
    </source>
</evidence>
<feature type="chain" id="PRO_5009327369" evidence="1">
    <location>
        <begin position="22"/>
        <end position="153"/>
    </location>
</feature>
<keyword evidence="3" id="KW-1185">Reference proteome</keyword>
<gene>
    <name evidence="2" type="primary">106091104</name>
</gene>
<name>A0A1I8PWK0_STOCA</name>
<dbReference type="VEuPathDB" id="VectorBase:SCAU011773"/>
<dbReference type="AlphaFoldDB" id="A0A1I8PWK0"/>
<evidence type="ECO:0000313" key="3">
    <source>
        <dbReference type="Proteomes" id="UP000095300"/>
    </source>
</evidence>
<organism evidence="2 3">
    <name type="scientific">Stomoxys calcitrans</name>
    <name type="common">Stable fly</name>
    <name type="synonym">Conops calcitrans</name>
    <dbReference type="NCBI Taxonomy" id="35570"/>
    <lineage>
        <taxon>Eukaryota</taxon>
        <taxon>Metazoa</taxon>
        <taxon>Ecdysozoa</taxon>
        <taxon>Arthropoda</taxon>
        <taxon>Hexapoda</taxon>
        <taxon>Insecta</taxon>
        <taxon>Pterygota</taxon>
        <taxon>Neoptera</taxon>
        <taxon>Endopterygota</taxon>
        <taxon>Diptera</taxon>
        <taxon>Brachycera</taxon>
        <taxon>Muscomorpha</taxon>
        <taxon>Muscoidea</taxon>
        <taxon>Muscidae</taxon>
        <taxon>Stomoxys</taxon>
    </lineage>
</organism>
<dbReference type="EnsemblMetazoa" id="SCAU011773-RA">
    <property type="protein sequence ID" value="SCAU011773-PA"/>
    <property type="gene ID" value="SCAU011773"/>
</dbReference>
<evidence type="ECO:0000256" key="1">
    <source>
        <dbReference type="SAM" id="SignalP"/>
    </source>
</evidence>
<feature type="signal peptide" evidence="1">
    <location>
        <begin position="1"/>
        <end position="21"/>
    </location>
</feature>
<dbReference type="Proteomes" id="UP000095300">
    <property type="component" value="Unassembled WGS sequence"/>
</dbReference>
<accession>A0A1I8PWK0</accession>